<evidence type="ECO:0000313" key="4">
    <source>
        <dbReference type="Proteomes" id="UP000248887"/>
    </source>
</evidence>
<evidence type="ECO:0000313" key="3">
    <source>
        <dbReference type="EMBL" id="PZQ82763.1"/>
    </source>
</evidence>
<comment type="caution">
    <text evidence="3">The sequence shown here is derived from an EMBL/GenBank/DDBJ whole genome shotgun (WGS) entry which is preliminary data.</text>
</comment>
<sequence length="270" mass="26830">MPMRRMIALTSALAASTTLLAVSPASAQVYFRPYGGVYVERYYEPAPMYAPPPVYAPRAGMPPQDVEPMLRSMGMRAVGRVRADGGTYVVDATDAGGMRQRVRIDVGSGQIIAMRPLGPVAGPAPVTAPPTASTGNAGRRYATPEQAGPPNFPPPPLPPTRPPELAAVPAPAPIVPDEPAAASSPAAPPPVAPSEAAKPADAAAPAVSQSPASQPGAVRVIPGVAVPPGTAPAPAKAGVGTGTGTGTGDNGSAGTASVVAKENPPATLAP</sequence>
<keyword evidence="2" id="KW-0732">Signal</keyword>
<dbReference type="AlphaFoldDB" id="A0A2W5STE1"/>
<name>A0A2W5STE1_ANCNO</name>
<accession>A0A2W5STE1</accession>
<feature type="signal peptide" evidence="2">
    <location>
        <begin position="1"/>
        <end position="27"/>
    </location>
</feature>
<feature type="compositionally biased region" description="Gly residues" evidence="1">
    <location>
        <begin position="239"/>
        <end position="251"/>
    </location>
</feature>
<evidence type="ECO:0008006" key="5">
    <source>
        <dbReference type="Google" id="ProtNLM"/>
    </source>
</evidence>
<feature type="region of interest" description="Disordered" evidence="1">
    <location>
        <begin position="117"/>
        <end position="270"/>
    </location>
</feature>
<proteinExistence type="predicted"/>
<evidence type="ECO:0000256" key="1">
    <source>
        <dbReference type="SAM" id="MobiDB-lite"/>
    </source>
</evidence>
<gene>
    <name evidence="3" type="ORF">DI549_10315</name>
</gene>
<dbReference type="EMBL" id="QFQD01000029">
    <property type="protein sequence ID" value="PZQ82763.1"/>
    <property type="molecule type" value="Genomic_DNA"/>
</dbReference>
<evidence type="ECO:0000256" key="2">
    <source>
        <dbReference type="SAM" id="SignalP"/>
    </source>
</evidence>
<organism evidence="3 4">
    <name type="scientific">Ancylobacter novellus</name>
    <name type="common">Thiobacillus novellus</name>
    <dbReference type="NCBI Taxonomy" id="921"/>
    <lineage>
        <taxon>Bacteria</taxon>
        <taxon>Pseudomonadati</taxon>
        <taxon>Pseudomonadota</taxon>
        <taxon>Alphaproteobacteria</taxon>
        <taxon>Hyphomicrobiales</taxon>
        <taxon>Xanthobacteraceae</taxon>
        <taxon>Ancylobacter</taxon>
    </lineage>
</organism>
<reference evidence="3 4" key="1">
    <citation type="submission" date="2017-08" db="EMBL/GenBank/DDBJ databases">
        <title>Infants hospitalized years apart are colonized by the same room-sourced microbial strains.</title>
        <authorList>
            <person name="Brooks B."/>
            <person name="Olm M.R."/>
            <person name="Firek B.A."/>
            <person name="Baker R."/>
            <person name="Thomas B.C."/>
            <person name="Morowitz M.J."/>
            <person name="Banfield J.F."/>
        </authorList>
    </citation>
    <scope>NUCLEOTIDE SEQUENCE [LARGE SCALE GENOMIC DNA]</scope>
    <source>
        <strain evidence="3">S2_005_001_R2_27</strain>
    </source>
</reference>
<feature type="compositionally biased region" description="Low complexity" evidence="1">
    <location>
        <begin position="193"/>
        <end position="238"/>
    </location>
</feature>
<protein>
    <recommendedName>
        <fullName evidence="5">PepSY domain-containing protein</fullName>
    </recommendedName>
</protein>
<feature type="compositionally biased region" description="Low complexity" evidence="1">
    <location>
        <begin position="118"/>
        <end position="132"/>
    </location>
</feature>
<dbReference type="Proteomes" id="UP000248887">
    <property type="component" value="Unassembled WGS sequence"/>
</dbReference>
<feature type="compositionally biased region" description="Pro residues" evidence="1">
    <location>
        <begin position="150"/>
        <end position="162"/>
    </location>
</feature>
<feature type="chain" id="PRO_5016109749" description="PepSY domain-containing protein" evidence="2">
    <location>
        <begin position="28"/>
        <end position="270"/>
    </location>
</feature>